<dbReference type="RefSeq" id="WP_127352819.1">
    <property type="nucleotide sequence ID" value="NZ_CP034791.1"/>
</dbReference>
<dbReference type="SUPFAM" id="SSF49785">
    <property type="entry name" value="Galactose-binding domain-like"/>
    <property type="match status" value="1"/>
</dbReference>
<dbReference type="Proteomes" id="UP000282930">
    <property type="component" value="Chromosome"/>
</dbReference>
<keyword evidence="2" id="KW-1185">Reference proteome</keyword>
<dbReference type="InterPro" id="IPR008979">
    <property type="entry name" value="Galactose-bd-like_sf"/>
</dbReference>
<organism evidence="1 2">
    <name type="scientific">Caldicellulosiruptor changbaiensis</name>
    <dbReference type="NCBI Taxonomy" id="1222016"/>
    <lineage>
        <taxon>Bacteria</taxon>
        <taxon>Bacillati</taxon>
        <taxon>Bacillota</taxon>
        <taxon>Bacillota incertae sedis</taxon>
        <taxon>Caldicellulosiruptorales</taxon>
        <taxon>Caldicellulosiruptoraceae</taxon>
        <taxon>Caldicellulosiruptor</taxon>
    </lineage>
</organism>
<dbReference type="AlphaFoldDB" id="A0A3T0D8L1"/>
<proteinExistence type="predicted"/>
<gene>
    <name evidence="1" type="ORF">ELD05_13405</name>
</gene>
<evidence type="ECO:0000313" key="2">
    <source>
        <dbReference type="Proteomes" id="UP000282930"/>
    </source>
</evidence>
<reference evidence="1 2" key="1">
    <citation type="submission" date="2018-12" db="EMBL/GenBank/DDBJ databases">
        <title>Genome sequence from the cellulolytic species, Caldicellulosiruptor changbaiensis.</title>
        <authorList>
            <person name="Blumer-Schuette S.E."/>
            <person name="Mendoza C."/>
        </authorList>
    </citation>
    <scope>NUCLEOTIDE SEQUENCE [LARGE SCALE GENOMIC DNA]</scope>
    <source>
        <strain evidence="1 2">CBS-Z</strain>
    </source>
</reference>
<dbReference type="KEGG" id="ccha:ELD05_13405"/>
<dbReference type="Gene3D" id="2.60.120.260">
    <property type="entry name" value="Galactose-binding domain-like"/>
    <property type="match status" value="1"/>
</dbReference>
<evidence type="ECO:0000313" key="1">
    <source>
        <dbReference type="EMBL" id="AZT91511.1"/>
    </source>
</evidence>
<protein>
    <submittedName>
        <fullName evidence="1">Uncharacterized protein</fullName>
    </submittedName>
</protein>
<dbReference type="EMBL" id="CP034791">
    <property type="protein sequence ID" value="AZT91511.1"/>
    <property type="molecule type" value="Genomic_DNA"/>
</dbReference>
<accession>A0A3T0D8L1</accession>
<name>A0A3T0D8L1_9FIRM</name>
<sequence length="86" mass="9648">MQKVDCDINIAIDKSLTSAPWFIPYAPTTVFDIGTQQQEYTLRFKVTQPTDVTKVVFEFGPINNVAPPLPLDIYLDDVTLTVVSDQ</sequence>